<dbReference type="Proteomes" id="UP000051221">
    <property type="component" value="Unassembled WGS sequence"/>
</dbReference>
<dbReference type="EMBL" id="LKHS01000010">
    <property type="protein sequence ID" value="KQH85629.1"/>
    <property type="molecule type" value="Genomic_DNA"/>
</dbReference>
<evidence type="ECO:0000313" key="1">
    <source>
        <dbReference type="EMBL" id="KQH85629.1"/>
    </source>
</evidence>
<organism evidence="1 2">
    <name type="scientific">Vibrio furnissii</name>
    <dbReference type="NCBI Taxonomy" id="29494"/>
    <lineage>
        <taxon>Bacteria</taxon>
        <taxon>Pseudomonadati</taxon>
        <taxon>Pseudomonadota</taxon>
        <taxon>Gammaproteobacteria</taxon>
        <taxon>Vibrionales</taxon>
        <taxon>Vibrionaceae</taxon>
        <taxon>Vibrio</taxon>
    </lineage>
</organism>
<gene>
    <name evidence="1" type="ORF">AMR76_14105</name>
</gene>
<sequence length="123" mass="13651">MALNQVGFTLLCQSKPLIQKSEFDGANILLNQALEKFELAIREHASGICIGNKAYTLALLGQLEGSEQVFANALRAEVNGGETLYQGTLKDLDIHPIEQDKAFRETVEQQWALYQQELKVSGE</sequence>
<protein>
    <submittedName>
        <fullName evidence="1">Uncharacterized protein</fullName>
    </submittedName>
</protein>
<evidence type="ECO:0000313" key="2">
    <source>
        <dbReference type="Proteomes" id="UP000051221"/>
    </source>
</evidence>
<dbReference type="AlphaFoldDB" id="A0A0Q2R0G0"/>
<dbReference type="InParanoid" id="A0A0Q2R0G0"/>
<accession>A0A0Q2R0G0</accession>
<reference evidence="1 2" key="1">
    <citation type="submission" date="2015-08" db="EMBL/GenBank/DDBJ databases">
        <title>Antibacterial properties of a collection of Vibrionaceae strains.</title>
        <authorList>
            <person name="Giubergia S."/>
        </authorList>
    </citation>
    <scope>NUCLEOTIDE SEQUENCE [LARGE SCALE GENOMIC DNA]</scope>
    <source>
        <strain evidence="1 2">S0821</strain>
    </source>
</reference>
<keyword evidence="2" id="KW-1185">Reference proteome</keyword>
<proteinExistence type="predicted"/>
<name>A0A0Q2R0G0_VIBFU</name>
<comment type="caution">
    <text evidence="1">The sequence shown here is derived from an EMBL/GenBank/DDBJ whole genome shotgun (WGS) entry which is preliminary data.</text>
</comment>